<reference evidence="9" key="2">
    <citation type="journal article" date="2024" name="Plant">
        <title>Genomic evolution and insights into agronomic trait innovations of Sesamum species.</title>
        <authorList>
            <person name="Miao H."/>
            <person name="Wang L."/>
            <person name="Qu L."/>
            <person name="Liu H."/>
            <person name="Sun Y."/>
            <person name="Le M."/>
            <person name="Wang Q."/>
            <person name="Wei S."/>
            <person name="Zheng Y."/>
            <person name="Lin W."/>
            <person name="Duan Y."/>
            <person name="Cao H."/>
            <person name="Xiong S."/>
            <person name="Wang X."/>
            <person name="Wei L."/>
            <person name="Li C."/>
            <person name="Ma Q."/>
            <person name="Ju M."/>
            <person name="Zhao R."/>
            <person name="Li G."/>
            <person name="Mu C."/>
            <person name="Tian Q."/>
            <person name="Mei H."/>
            <person name="Zhang T."/>
            <person name="Gao T."/>
            <person name="Zhang H."/>
        </authorList>
    </citation>
    <scope>NUCLEOTIDE SEQUENCE</scope>
    <source>
        <strain evidence="9">3651</strain>
    </source>
</reference>
<feature type="transmembrane region" description="Helical" evidence="7">
    <location>
        <begin position="493"/>
        <end position="518"/>
    </location>
</feature>
<comment type="similarity">
    <text evidence="2 7">Belongs to the CTL (choline transporter-like) family.</text>
</comment>
<feature type="transmembrane region" description="Helical" evidence="7">
    <location>
        <begin position="368"/>
        <end position="389"/>
    </location>
</feature>
<dbReference type="GO" id="GO:0022857">
    <property type="term" value="F:transmembrane transporter activity"/>
    <property type="evidence" value="ECO:0007669"/>
    <property type="project" value="UniProtKB-UniRule"/>
</dbReference>
<dbReference type="PANTHER" id="PTHR12385:SF14">
    <property type="entry name" value="CHOLINE TRANSPORTER-LIKE 2"/>
    <property type="match status" value="1"/>
</dbReference>
<name>A0AAE1YZ91_9LAMI</name>
<keyword evidence="5 7" id="KW-0472">Membrane</keyword>
<keyword evidence="4 7" id="KW-1133">Transmembrane helix</keyword>
<feature type="transmembrane region" description="Helical" evidence="7">
    <location>
        <begin position="633"/>
        <end position="658"/>
    </location>
</feature>
<evidence type="ECO:0000256" key="7">
    <source>
        <dbReference type="RuleBase" id="RU368066"/>
    </source>
</evidence>
<organism evidence="9 10">
    <name type="scientific">Sesamum alatum</name>
    <dbReference type="NCBI Taxonomy" id="300844"/>
    <lineage>
        <taxon>Eukaryota</taxon>
        <taxon>Viridiplantae</taxon>
        <taxon>Streptophyta</taxon>
        <taxon>Embryophyta</taxon>
        <taxon>Tracheophyta</taxon>
        <taxon>Spermatophyta</taxon>
        <taxon>Magnoliopsida</taxon>
        <taxon>eudicotyledons</taxon>
        <taxon>Gunneridae</taxon>
        <taxon>Pentapetalae</taxon>
        <taxon>asterids</taxon>
        <taxon>lamiids</taxon>
        <taxon>Lamiales</taxon>
        <taxon>Pedaliaceae</taxon>
        <taxon>Sesamum</taxon>
    </lineage>
</organism>
<gene>
    <name evidence="9" type="ORF">Salat_0254800</name>
</gene>
<dbReference type="InterPro" id="IPR007603">
    <property type="entry name" value="Choline_transptr-like"/>
</dbReference>
<evidence type="ECO:0000256" key="3">
    <source>
        <dbReference type="ARBA" id="ARBA00022692"/>
    </source>
</evidence>
<evidence type="ECO:0000256" key="4">
    <source>
        <dbReference type="ARBA" id="ARBA00022989"/>
    </source>
</evidence>
<feature type="transmembrane region" description="Helical" evidence="7">
    <location>
        <begin position="245"/>
        <end position="267"/>
    </location>
</feature>
<dbReference type="Pfam" id="PF04515">
    <property type="entry name" value="Choline_transpo"/>
    <property type="match status" value="1"/>
</dbReference>
<keyword evidence="3 7" id="KW-0812">Transmembrane</keyword>
<evidence type="ECO:0000313" key="9">
    <source>
        <dbReference type="EMBL" id="KAK4439199.1"/>
    </source>
</evidence>
<evidence type="ECO:0000256" key="6">
    <source>
        <dbReference type="ARBA" id="ARBA00023180"/>
    </source>
</evidence>
<keyword evidence="10" id="KW-1185">Reference proteome</keyword>
<feature type="transmembrane region" description="Helical" evidence="7">
    <location>
        <begin position="600"/>
        <end position="621"/>
    </location>
</feature>
<protein>
    <recommendedName>
        <fullName evidence="7">Choline transporter-like protein</fullName>
    </recommendedName>
</protein>
<dbReference type="Proteomes" id="UP001293254">
    <property type="component" value="Unassembled WGS sequence"/>
</dbReference>
<evidence type="ECO:0000313" key="10">
    <source>
        <dbReference type="Proteomes" id="UP001293254"/>
    </source>
</evidence>
<dbReference type="PANTHER" id="PTHR12385">
    <property type="entry name" value="CHOLINE TRANSPORTER-LIKE (SLC FAMILY 44)"/>
    <property type="match status" value="1"/>
</dbReference>
<comment type="caution">
    <text evidence="9">The sequence shown here is derived from an EMBL/GenBank/DDBJ whole genome shotgun (WGS) entry which is preliminary data.</text>
</comment>
<evidence type="ECO:0000256" key="1">
    <source>
        <dbReference type="ARBA" id="ARBA00004141"/>
    </source>
</evidence>
<evidence type="ECO:0000256" key="8">
    <source>
        <dbReference type="SAM" id="MobiDB-lite"/>
    </source>
</evidence>
<feature type="region of interest" description="Disordered" evidence="8">
    <location>
        <begin position="1"/>
        <end position="23"/>
    </location>
</feature>
<feature type="transmembrane region" description="Helical" evidence="7">
    <location>
        <begin position="326"/>
        <end position="348"/>
    </location>
</feature>
<dbReference type="GO" id="GO:0005886">
    <property type="term" value="C:plasma membrane"/>
    <property type="evidence" value="ECO:0007669"/>
    <property type="project" value="UniProtKB-SubCell"/>
</dbReference>
<reference evidence="9" key="1">
    <citation type="submission" date="2020-06" db="EMBL/GenBank/DDBJ databases">
        <authorList>
            <person name="Li T."/>
            <person name="Hu X."/>
            <person name="Zhang T."/>
            <person name="Song X."/>
            <person name="Zhang H."/>
            <person name="Dai N."/>
            <person name="Sheng W."/>
            <person name="Hou X."/>
            <person name="Wei L."/>
        </authorList>
    </citation>
    <scope>NUCLEOTIDE SEQUENCE</scope>
    <source>
        <strain evidence="9">3651</strain>
        <tissue evidence="9">Leaf</tissue>
    </source>
</reference>
<comment type="subcellular location">
    <subcellularLocation>
        <location evidence="7">Cell membrane</location>
        <topology evidence="7">Multi-pass membrane protein</topology>
    </subcellularLocation>
    <subcellularLocation>
        <location evidence="1">Membrane</location>
        <topology evidence="1">Multi-pass membrane protein</topology>
    </subcellularLocation>
</comment>
<comment type="function">
    <text evidence="7">Choline transporter.</text>
</comment>
<dbReference type="EMBL" id="JACGWO010000001">
    <property type="protein sequence ID" value="KAK4439199.1"/>
    <property type="molecule type" value="Genomic_DNA"/>
</dbReference>
<feature type="transmembrane region" description="Helical" evidence="7">
    <location>
        <begin position="39"/>
        <end position="60"/>
    </location>
</feature>
<keyword evidence="6" id="KW-0325">Glycoprotein</keyword>
<sequence length="702" mass="78082">MRGPLGPVIGKYPSSSDGNGGMGNGSNDIIKHNRKCRDVVFLVIFIAFWVAMIVNSSFGFNQGNPARLIYGLDYNGNVCGDRHADPDLRELELRYWLNPNQVYQTGVKGSKFELSNARSICLMDCPIPSEDGLNWVCDYPEGDIHISVDDWIDRNYDYFADLTPELRNTSLQLQGPCYPVIFPSVNVYWTCQYIARASNVSLTHWQQMGGVKVIEDIAIDKSIHKAINSRSSVLKRYVADVGKSWPVLLVCGGFLPLFLSIIWLLMIRHVVTGMPWITVILFNMLIISVTMFYYLKAGWIGNDAISPIIGEHDPYYHVSARELNHLHAAAVFMTVLMIVAFLSSIAVVRRILMATSVLKVAAKVIGEVQALIIFPVIPYAILAIFYMFWLSAALHLFSSGTVVQNDCGANCCAYDLKAKRLSCNSCCGYSVRYTSHIAAAILFHLFGGYWATQFVIACSSTVIAGSVASYYWARGEASAEIPFLPVFSSMKRLVRYGLGSIALGSLVVSFVESIRFILEALRRKLKLVNSMPQSWIGKVIYQTSQCCLKCIGCIIRSVNRNAYIMIAITGKGFFKASEIATELIMSNILRIGKVNVIGDVILFLGKLCVSLTSALFAFLMLDTHRYKSAHNKISSPLFPVLVCWGFGYIVATLFFGVVEMSIDTIILSFCQDSDEHQGTAQYAPPLLIETLNDQNETQRLTQ</sequence>
<dbReference type="AlphaFoldDB" id="A0AAE1YZ91"/>
<proteinExistence type="inferred from homology"/>
<accession>A0AAE1YZ91</accession>
<feature type="transmembrane region" description="Helical" evidence="7">
    <location>
        <begin position="274"/>
        <end position="295"/>
    </location>
</feature>
<evidence type="ECO:0000256" key="2">
    <source>
        <dbReference type="ARBA" id="ARBA00007168"/>
    </source>
</evidence>
<evidence type="ECO:0000256" key="5">
    <source>
        <dbReference type="ARBA" id="ARBA00023136"/>
    </source>
</evidence>